<dbReference type="EMBL" id="MU070151">
    <property type="protein sequence ID" value="KAF5829501.1"/>
    <property type="molecule type" value="Genomic_DNA"/>
</dbReference>
<evidence type="ECO:0000313" key="3">
    <source>
        <dbReference type="Proteomes" id="UP000815325"/>
    </source>
</evidence>
<feature type="region of interest" description="Disordered" evidence="1">
    <location>
        <begin position="297"/>
        <end position="323"/>
    </location>
</feature>
<feature type="non-terminal residue" evidence="2">
    <location>
        <position position="1"/>
    </location>
</feature>
<name>A0ABQ7G4G6_DUNSA</name>
<feature type="compositionally biased region" description="Low complexity" evidence="1">
    <location>
        <begin position="305"/>
        <end position="316"/>
    </location>
</feature>
<protein>
    <submittedName>
        <fullName evidence="2">Uncharacterized protein</fullName>
    </submittedName>
</protein>
<gene>
    <name evidence="2" type="ORF">DUNSADRAFT_15985</name>
</gene>
<keyword evidence="3" id="KW-1185">Reference proteome</keyword>
<sequence length="323" mass="34094">EGEEELIDGILAEEPAASKLQIQLAVAALVTTVSVFLATLAGQDPWGGTSLSLGSLQSVGVGLGLAAPLVALRAWSWTPQASQQTLSHLADARLTQLEEVAPWFTNLKGWDVAMLMALEVVPATLLLFPATQGCLLGALDLYARLSSGYQLGDDLPVLSNQPLVQLGCLSLTTSIAALGKGLELTVTEQEFNVVTAAVENADRYYRVMATGVYRRAADAEYAARAFRAVAQAWFEMRAEACVAAAGVCALDVMALGGMWYGTHSLLAPAAAALAINSVDYFNFHTIIKQREMKAQAAITKKSQPSGGSSNNSSSSNTARSSRK</sequence>
<proteinExistence type="predicted"/>
<dbReference type="Proteomes" id="UP000815325">
    <property type="component" value="Unassembled WGS sequence"/>
</dbReference>
<organism evidence="2 3">
    <name type="scientific">Dunaliella salina</name>
    <name type="common">Green alga</name>
    <name type="synonym">Protococcus salinus</name>
    <dbReference type="NCBI Taxonomy" id="3046"/>
    <lineage>
        <taxon>Eukaryota</taxon>
        <taxon>Viridiplantae</taxon>
        <taxon>Chlorophyta</taxon>
        <taxon>core chlorophytes</taxon>
        <taxon>Chlorophyceae</taxon>
        <taxon>CS clade</taxon>
        <taxon>Chlamydomonadales</taxon>
        <taxon>Dunaliellaceae</taxon>
        <taxon>Dunaliella</taxon>
    </lineage>
</organism>
<accession>A0ABQ7G4G6</accession>
<evidence type="ECO:0000313" key="2">
    <source>
        <dbReference type="EMBL" id="KAF5829501.1"/>
    </source>
</evidence>
<evidence type="ECO:0000256" key="1">
    <source>
        <dbReference type="SAM" id="MobiDB-lite"/>
    </source>
</evidence>
<comment type="caution">
    <text evidence="2">The sequence shown here is derived from an EMBL/GenBank/DDBJ whole genome shotgun (WGS) entry which is preliminary data.</text>
</comment>
<reference evidence="2" key="1">
    <citation type="submission" date="2017-08" db="EMBL/GenBank/DDBJ databases">
        <authorList>
            <person name="Polle J.E."/>
            <person name="Barry K."/>
            <person name="Cushman J."/>
            <person name="Schmutz J."/>
            <person name="Tran D."/>
            <person name="Hathwaick L.T."/>
            <person name="Yim W.C."/>
            <person name="Jenkins J."/>
            <person name="Mckie-Krisberg Z.M."/>
            <person name="Prochnik S."/>
            <person name="Lindquist E."/>
            <person name="Dockter R.B."/>
            <person name="Adam C."/>
            <person name="Molina H."/>
            <person name="Bunkerborg J."/>
            <person name="Jin E."/>
            <person name="Buchheim M."/>
            <person name="Magnuson J."/>
        </authorList>
    </citation>
    <scope>NUCLEOTIDE SEQUENCE</scope>
    <source>
        <strain evidence="2">CCAP 19/18</strain>
    </source>
</reference>